<dbReference type="Proteomes" id="UP000273270">
    <property type="component" value="Chromosome"/>
</dbReference>
<accession>A0A376E6P0</accession>
<dbReference type="Proteomes" id="UP000255224">
    <property type="component" value="Unassembled WGS sequence"/>
</dbReference>
<evidence type="ECO:0000256" key="1">
    <source>
        <dbReference type="SAM" id="Phobius"/>
    </source>
</evidence>
<sequence length="170" mass="19878">MKEKFKIMESEINWPLTYVALGLVWLTITIIIAVIVLLFYKLFDHGFNDFSSDRGHFFVILIAEAILISCCLFLIIHIIDAKNKYFKKIVVDAKGAHTYNYKKELIDNTLYSDLCKSDDPFLPDVSDNTSTQPSFTKSLRIFRKNKSNQIDTTFIDFNYSYYQFKNKPEL</sequence>
<keyword evidence="1" id="KW-0812">Transmembrane</keyword>
<dbReference type="STRING" id="297244.SAMN05421639_102281"/>
<keyword evidence="1" id="KW-1133">Transmembrane helix</keyword>
<dbReference type="AlphaFoldDB" id="A0A376E6P0"/>
<reference evidence="2" key="3">
    <citation type="submission" date="2018-11" db="EMBL/GenBank/DDBJ databases">
        <title>Proposal to divide the Flavobacteriaceae and reorganize its genera based on Amino Acid Identity values calculated from whole genome sequences.</title>
        <authorList>
            <person name="Nicholson A.C."/>
            <person name="Gulvik C.A."/>
            <person name="Whitney A.M."/>
            <person name="Humrighouse B.W."/>
            <person name="Bell M."/>
            <person name="Holmes B."/>
            <person name="Steigerwalt A."/>
            <person name="Villarma A."/>
            <person name="Sheth M."/>
            <person name="Batra D."/>
            <person name="Pryor J."/>
            <person name="Bernardet J.-F."/>
            <person name="Hugo C."/>
            <person name="Kampfer P."/>
            <person name="Newman J."/>
            <person name="Mcquiston J.R."/>
        </authorList>
    </citation>
    <scope>NUCLEOTIDE SEQUENCE [LARGE SCALE GENOMIC DNA]</scope>
    <source>
        <strain evidence="2">G0188</strain>
    </source>
</reference>
<dbReference type="KEGG" id="ccau:EG346_23465"/>
<evidence type="ECO:0000313" key="4">
    <source>
        <dbReference type="Proteomes" id="UP000255224"/>
    </source>
</evidence>
<accession>A0A3G6M5T0</accession>
<feature type="transmembrane region" description="Helical" evidence="1">
    <location>
        <begin position="55"/>
        <end position="79"/>
    </location>
</feature>
<keyword evidence="1" id="KW-0472">Membrane</keyword>
<dbReference type="EMBL" id="CP033920">
    <property type="protein sequence ID" value="AZA50952.1"/>
    <property type="molecule type" value="Genomic_DNA"/>
</dbReference>
<reference evidence="3 4" key="1">
    <citation type="submission" date="2018-06" db="EMBL/GenBank/DDBJ databases">
        <authorList>
            <consortium name="Pathogen Informatics"/>
            <person name="Doyle S."/>
        </authorList>
    </citation>
    <scope>NUCLEOTIDE SEQUENCE [LARGE SCALE GENOMIC DNA]</scope>
    <source>
        <strain evidence="3 4">NCTC13533</strain>
    </source>
</reference>
<name>A0A376E6P0_CHRCU</name>
<proteinExistence type="predicted"/>
<organism evidence="3 4">
    <name type="scientific">Chryseobacterium carnipullorum</name>
    <dbReference type="NCBI Taxonomy" id="1124835"/>
    <lineage>
        <taxon>Bacteria</taxon>
        <taxon>Pseudomonadati</taxon>
        <taxon>Bacteroidota</taxon>
        <taxon>Flavobacteriia</taxon>
        <taxon>Flavobacteriales</taxon>
        <taxon>Weeksellaceae</taxon>
        <taxon>Chryseobacterium group</taxon>
        <taxon>Chryseobacterium</taxon>
    </lineage>
</organism>
<dbReference type="RefSeq" id="WP_123882156.1">
    <property type="nucleotide sequence ID" value="NZ_CP033920.1"/>
</dbReference>
<feature type="transmembrane region" description="Helical" evidence="1">
    <location>
        <begin position="12"/>
        <end position="43"/>
    </location>
</feature>
<dbReference type="EMBL" id="UFVQ01000003">
    <property type="protein sequence ID" value="STD03375.1"/>
    <property type="molecule type" value="Genomic_DNA"/>
</dbReference>
<dbReference type="OrthoDB" id="1246885at2"/>
<evidence type="ECO:0000313" key="3">
    <source>
        <dbReference type="EMBL" id="STD03375.1"/>
    </source>
</evidence>
<evidence type="ECO:0000313" key="5">
    <source>
        <dbReference type="Proteomes" id="UP000273270"/>
    </source>
</evidence>
<reference evidence="5" key="2">
    <citation type="submission" date="2018-11" db="EMBL/GenBank/DDBJ databases">
        <title>Proposal to divide the Flavobacteriaceae and reorganize its genera based on Amino Acid Identity values calculated from whole genome sequences.</title>
        <authorList>
            <person name="Nicholson A.C."/>
            <person name="Gulvik C.A."/>
            <person name="Whitney A.M."/>
            <person name="Humrighouse B.W."/>
            <person name="Bell M."/>
            <person name="Holmes B."/>
            <person name="Steigerwalt A.G."/>
            <person name="Villarma A."/>
            <person name="Sheth M."/>
            <person name="Batra D."/>
            <person name="Pryor J."/>
            <person name="Bernardet J.-F."/>
            <person name="Hugo C."/>
            <person name="Kampfer P."/>
            <person name="Newman J."/>
            <person name="McQuiston J.R."/>
        </authorList>
    </citation>
    <scope>NUCLEOTIDE SEQUENCE [LARGE SCALE GENOMIC DNA]</scope>
    <source>
        <strain evidence="5">G0188</strain>
    </source>
</reference>
<protein>
    <submittedName>
        <fullName evidence="3">Uncharacterized protein</fullName>
    </submittedName>
</protein>
<evidence type="ECO:0000313" key="2">
    <source>
        <dbReference type="EMBL" id="AZA50952.1"/>
    </source>
</evidence>
<gene>
    <name evidence="2" type="ORF">EG346_23465</name>
    <name evidence="3" type="ORF">NCTC13533_03446</name>
</gene>
<keyword evidence="5" id="KW-1185">Reference proteome</keyword>